<feature type="domain" description="Myosin motor" evidence="5">
    <location>
        <begin position="1"/>
        <end position="275"/>
    </location>
</feature>
<evidence type="ECO:0000256" key="2">
    <source>
        <dbReference type="ARBA" id="ARBA00022840"/>
    </source>
</evidence>
<dbReference type="AlphaFoldDB" id="A0A183D749"/>
<dbReference type="InterPro" id="IPR027417">
    <property type="entry name" value="P-loop_NTPase"/>
</dbReference>
<evidence type="ECO:0000256" key="3">
    <source>
        <dbReference type="ARBA" id="ARBA00023203"/>
    </source>
</evidence>
<protein>
    <submittedName>
        <fullName evidence="6">Myosin motor domain-containing protein</fullName>
    </submittedName>
</protein>
<dbReference type="PANTHER" id="PTHR13140">
    <property type="entry name" value="MYOSIN"/>
    <property type="match status" value="1"/>
</dbReference>
<dbReference type="GO" id="GO:0051015">
    <property type="term" value="F:actin filament binding"/>
    <property type="evidence" value="ECO:0007669"/>
    <property type="project" value="TreeGrafter"/>
</dbReference>
<dbReference type="Gene3D" id="1.20.58.530">
    <property type="match status" value="1"/>
</dbReference>
<dbReference type="GO" id="GO:0005737">
    <property type="term" value="C:cytoplasm"/>
    <property type="evidence" value="ECO:0007669"/>
    <property type="project" value="TreeGrafter"/>
</dbReference>
<accession>A0A183D749</accession>
<evidence type="ECO:0000259" key="5">
    <source>
        <dbReference type="PROSITE" id="PS51456"/>
    </source>
</evidence>
<keyword evidence="4" id="KW-0505">Motor protein</keyword>
<evidence type="ECO:0000313" key="6">
    <source>
        <dbReference type="WBParaSite" id="GPUH_0000454701-mRNA-1"/>
    </source>
</evidence>
<name>A0A183D749_9BILA</name>
<keyword evidence="1" id="KW-0547">Nucleotide-binding</keyword>
<reference evidence="6" key="1">
    <citation type="submission" date="2016-06" db="UniProtKB">
        <authorList>
            <consortium name="WormBaseParasite"/>
        </authorList>
    </citation>
    <scope>IDENTIFICATION</scope>
</reference>
<keyword evidence="2" id="KW-0067">ATP-binding</keyword>
<dbReference type="Gene3D" id="1.20.120.720">
    <property type="entry name" value="Myosin VI head, motor domain, U50 subdomain"/>
    <property type="match status" value="1"/>
</dbReference>
<dbReference type="GO" id="GO:0016459">
    <property type="term" value="C:myosin complex"/>
    <property type="evidence" value="ECO:0007669"/>
    <property type="project" value="UniProtKB-KW"/>
</dbReference>
<comment type="similarity">
    <text evidence="4">Belongs to the TRAFAC class myosin-kinesin ATPase superfamily. Myosin family.</text>
</comment>
<dbReference type="PRINTS" id="PR00193">
    <property type="entry name" value="MYOSINHEAVY"/>
</dbReference>
<evidence type="ECO:0000256" key="4">
    <source>
        <dbReference type="PROSITE-ProRule" id="PRU00782"/>
    </source>
</evidence>
<dbReference type="SMART" id="SM00242">
    <property type="entry name" value="MYSc"/>
    <property type="match status" value="1"/>
</dbReference>
<dbReference type="GO" id="GO:0016020">
    <property type="term" value="C:membrane"/>
    <property type="evidence" value="ECO:0007669"/>
    <property type="project" value="TreeGrafter"/>
</dbReference>
<dbReference type="Pfam" id="PF00063">
    <property type="entry name" value="Myosin_head"/>
    <property type="match status" value="1"/>
</dbReference>
<proteinExistence type="inferred from homology"/>
<dbReference type="GO" id="GO:0000146">
    <property type="term" value="F:microfilament motor activity"/>
    <property type="evidence" value="ECO:0007669"/>
    <property type="project" value="TreeGrafter"/>
</dbReference>
<keyword evidence="4" id="KW-0518">Myosin</keyword>
<dbReference type="SUPFAM" id="SSF52540">
    <property type="entry name" value="P-loop containing nucleoside triphosphate hydrolases"/>
    <property type="match status" value="1"/>
</dbReference>
<dbReference type="PROSITE" id="PS51456">
    <property type="entry name" value="MYOSIN_MOTOR"/>
    <property type="match status" value="1"/>
</dbReference>
<organism evidence="6">
    <name type="scientific">Gongylonema pulchrum</name>
    <dbReference type="NCBI Taxonomy" id="637853"/>
    <lineage>
        <taxon>Eukaryota</taxon>
        <taxon>Metazoa</taxon>
        <taxon>Ecdysozoa</taxon>
        <taxon>Nematoda</taxon>
        <taxon>Chromadorea</taxon>
        <taxon>Rhabditida</taxon>
        <taxon>Spirurina</taxon>
        <taxon>Spiruromorpha</taxon>
        <taxon>Spiruroidea</taxon>
        <taxon>Gongylonematidae</taxon>
        <taxon>Gongylonema</taxon>
    </lineage>
</organism>
<dbReference type="WBParaSite" id="GPUH_0000454701-mRNA-1">
    <property type="protein sequence ID" value="GPUH_0000454701-mRNA-1"/>
    <property type="gene ID" value="GPUH_0000454701"/>
</dbReference>
<keyword evidence="3 4" id="KW-0009">Actin-binding</keyword>
<sequence>LKSLNFCIFLRQQSLNFIPRNFSIQQNASTSVTQLCTKVFEVDEQQLRLWLTVREIVAGDESVRKPLTALEAVTRRDALVKMLYAALFAWIVKKVNEALGVQMKNSGSKSACRFIGVLDIYGRTFQINSFEQFCINYANEKLQQQFCQHVFKLEQSEYEREEINWIRIDFYDNQPCIDLIEGRPGIIDYLDEQCKMGQGTDLDWLRKLHTCPSLKKMQHFQLPKIKDPSFIIKHFAADVVYSVNGFLEKNKDTVSEQLLDVMKKSKVSHLFRVLF</sequence>
<dbReference type="GO" id="GO:0005524">
    <property type="term" value="F:ATP binding"/>
    <property type="evidence" value="ECO:0007669"/>
    <property type="project" value="UniProtKB-KW"/>
</dbReference>
<comment type="caution">
    <text evidence="4">Lacks conserved residue(s) required for the propagation of feature annotation.</text>
</comment>
<dbReference type="PANTHER" id="PTHR13140:SF706">
    <property type="entry name" value="DILUTE CLASS UNCONVENTIONAL MYOSIN, ISOFORM C"/>
    <property type="match status" value="1"/>
</dbReference>
<dbReference type="InterPro" id="IPR001609">
    <property type="entry name" value="Myosin_head_motor_dom-like"/>
</dbReference>
<evidence type="ECO:0000256" key="1">
    <source>
        <dbReference type="ARBA" id="ARBA00022741"/>
    </source>
</evidence>
<dbReference type="GO" id="GO:0007015">
    <property type="term" value="P:actin filament organization"/>
    <property type="evidence" value="ECO:0007669"/>
    <property type="project" value="TreeGrafter"/>
</dbReference>